<feature type="compositionally biased region" description="Basic and acidic residues" evidence="6">
    <location>
        <begin position="420"/>
        <end position="430"/>
    </location>
</feature>
<evidence type="ECO:0000256" key="6">
    <source>
        <dbReference type="SAM" id="MobiDB-lite"/>
    </source>
</evidence>
<keyword evidence="5 7" id="KW-0472">Membrane</keyword>
<feature type="compositionally biased region" description="Low complexity" evidence="6">
    <location>
        <begin position="11"/>
        <end position="23"/>
    </location>
</feature>
<evidence type="ECO:0000256" key="5">
    <source>
        <dbReference type="ARBA" id="ARBA00023136"/>
    </source>
</evidence>
<feature type="transmembrane region" description="Helical" evidence="7">
    <location>
        <begin position="196"/>
        <end position="213"/>
    </location>
</feature>
<dbReference type="Proteomes" id="UP001589703">
    <property type="component" value="Unassembled WGS sequence"/>
</dbReference>
<feature type="compositionally biased region" description="Pro residues" evidence="6">
    <location>
        <begin position="1"/>
        <end position="10"/>
    </location>
</feature>
<feature type="transmembrane region" description="Helical" evidence="7">
    <location>
        <begin position="65"/>
        <end position="85"/>
    </location>
</feature>
<feature type="region of interest" description="Disordered" evidence="6">
    <location>
        <begin position="1"/>
        <end position="25"/>
    </location>
</feature>
<accession>A0ABV5V6Z3</accession>
<name>A0ABV5V6Z3_9ACTN</name>
<dbReference type="SUPFAM" id="SSF103473">
    <property type="entry name" value="MFS general substrate transporter"/>
    <property type="match status" value="1"/>
</dbReference>
<evidence type="ECO:0000256" key="1">
    <source>
        <dbReference type="ARBA" id="ARBA00004651"/>
    </source>
</evidence>
<proteinExistence type="predicted"/>
<evidence type="ECO:0000256" key="7">
    <source>
        <dbReference type="SAM" id="Phobius"/>
    </source>
</evidence>
<evidence type="ECO:0000256" key="3">
    <source>
        <dbReference type="ARBA" id="ARBA00022692"/>
    </source>
</evidence>
<comment type="subcellular location">
    <subcellularLocation>
        <location evidence="1">Cell membrane</location>
        <topology evidence="1">Multi-pass membrane protein</topology>
    </subcellularLocation>
</comment>
<evidence type="ECO:0000313" key="8">
    <source>
        <dbReference type="EMBL" id="MFB9733581.1"/>
    </source>
</evidence>
<keyword evidence="4 7" id="KW-1133">Transmembrane helix</keyword>
<feature type="transmembrane region" description="Helical" evidence="7">
    <location>
        <begin position="325"/>
        <end position="348"/>
    </location>
</feature>
<keyword evidence="2" id="KW-1003">Cell membrane</keyword>
<gene>
    <name evidence="8" type="ORF">ACFFRO_00205</name>
</gene>
<dbReference type="PANTHER" id="PTHR23513:SF6">
    <property type="entry name" value="MAJOR FACILITATOR SUPERFAMILY ASSOCIATED DOMAIN-CONTAINING PROTEIN"/>
    <property type="match status" value="1"/>
</dbReference>
<evidence type="ECO:0000313" key="9">
    <source>
        <dbReference type="Proteomes" id="UP001589703"/>
    </source>
</evidence>
<feature type="transmembrane region" description="Helical" evidence="7">
    <location>
        <begin position="97"/>
        <end position="120"/>
    </location>
</feature>
<feature type="transmembrane region" description="Helical" evidence="7">
    <location>
        <begin position="301"/>
        <end position="319"/>
    </location>
</feature>
<comment type="caution">
    <text evidence="8">The sequence shown here is derived from an EMBL/GenBank/DDBJ whole genome shotgun (WGS) entry which is preliminary data.</text>
</comment>
<sequence>MDEPSSPAPPARASRTFRTPRAARISRKSTRDLRILWWTNAVDGLGTQASGIVLPLLVLDLGHSAATAGSFASAVAVAGVVLGPLAARPADHGHRRVLLIGSAVLAAAAMAGLTVALFWWRPPLWAVLGLAFTERLCAFAHEAAARGALAHVARPEDVTRGAAGLQAGDQAALVVGPGVGGALFEVARPLPFLVDALSYAATALGIRALRAPLDTRVPGRRRTPVTSGVRTVLRSALLRMVLVWASAASVIVTLLSYTAVFVLGGDGGATVGLVLSASGAAGLVGALLAPGLVTRLGARRAVVSATWSLLVPAGVLVAADSAGSFAAGFALLALLLPTVTVVLSGAMVRAVPREVQSQAGAVVGATAALAAAGCPALAAALVTWRGAHSPAVLCLASLVLLAVYTQGVSGRWLTGEAGADDGHAGRDGRRGAGVPAADGPRDEASAADDPGSGAEARSGGSGQGGGPRE</sequence>
<organism evidence="8 9">
    <name type="scientific">Streptomyces thermocoprophilus</name>
    <dbReference type="NCBI Taxonomy" id="78356"/>
    <lineage>
        <taxon>Bacteria</taxon>
        <taxon>Bacillati</taxon>
        <taxon>Actinomycetota</taxon>
        <taxon>Actinomycetes</taxon>
        <taxon>Kitasatosporales</taxon>
        <taxon>Streptomycetaceae</taxon>
        <taxon>Streptomyces</taxon>
    </lineage>
</organism>
<feature type="transmembrane region" description="Helical" evidence="7">
    <location>
        <begin position="387"/>
        <end position="404"/>
    </location>
</feature>
<feature type="transmembrane region" description="Helical" evidence="7">
    <location>
        <begin position="360"/>
        <end position="381"/>
    </location>
</feature>
<dbReference type="PANTHER" id="PTHR23513">
    <property type="entry name" value="INTEGRAL MEMBRANE EFFLUX PROTEIN-RELATED"/>
    <property type="match status" value="1"/>
</dbReference>
<feature type="region of interest" description="Disordered" evidence="6">
    <location>
        <begin position="416"/>
        <end position="469"/>
    </location>
</feature>
<feature type="transmembrane region" description="Helical" evidence="7">
    <location>
        <begin position="241"/>
        <end position="263"/>
    </location>
</feature>
<keyword evidence="9" id="KW-1185">Reference proteome</keyword>
<dbReference type="EMBL" id="JBHMAR010000001">
    <property type="protein sequence ID" value="MFB9733581.1"/>
    <property type="molecule type" value="Genomic_DNA"/>
</dbReference>
<protein>
    <submittedName>
        <fullName evidence="8">MFS transporter</fullName>
    </submittedName>
</protein>
<dbReference type="InterPro" id="IPR011701">
    <property type="entry name" value="MFS"/>
</dbReference>
<keyword evidence="3 7" id="KW-0812">Transmembrane</keyword>
<evidence type="ECO:0000256" key="4">
    <source>
        <dbReference type="ARBA" id="ARBA00022989"/>
    </source>
</evidence>
<evidence type="ECO:0000256" key="2">
    <source>
        <dbReference type="ARBA" id="ARBA00022475"/>
    </source>
</evidence>
<reference evidence="8 9" key="1">
    <citation type="submission" date="2024-09" db="EMBL/GenBank/DDBJ databases">
        <authorList>
            <person name="Sun Q."/>
            <person name="Mori K."/>
        </authorList>
    </citation>
    <scope>NUCLEOTIDE SEQUENCE [LARGE SCALE GENOMIC DNA]</scope>
    <source>
        <strain evidence="8 9">JCM 10918</strain>
    </source>
</reference>
<feature type="transmembrane region" description="Helical" evidence="7">
    <location>
        <begin position="269"/>
        <end position="289"/>
    </location>
</feature>
<dbReference type="Pfam" id="PF07690">
    <property type="entry name" value="MFS_1"/>
    <property type="match status" value="1"/>
</dbReference>
<dbReference type="RefSeq" id="WP_356759799.1">
    <property type="nucleotide sequence ID" value="NZ_JBHMAR010000001.1"/>
</dbReference>
<dbReference type="Gene3D" id="1.20.1250.20">
    <property type="entry name" value="MFS general substrate transporter like domains"/>
    <property type="match status" value="1"/>
</dbReference>
<feature type="compositionally biased region" description="Gly residues" evidence="6">
    <location>
        <begin position="459"/>
        <end position="469"/>
    </location>
</feature>
<dbReference type="InterPro" id="IPR036259">
    <property type="entry name" value="MFS_trans_sf"/>
</dbReference>